<dbReference type="Proteomes" id="UP000175744">
    <property type="component" value="Unassembled WGS sequence"/>
</dbReference>
<evidence type="ECO:0000313" key="4">
    <source>
        <dbReference type="EMBL" id="OFI07713.1"/>
    </source>
</evidence>
<dbReference type="NCBIfam" id="TIGR00732">
    <property type="entry name" value="dprA"/>
    <property type="match status" value="1"/>
</dbReference>
<dbReference type="PANTHER" id="PTHR43022">
    <property type="entry name" value="PROTEIN SMF"/>
    <property type="match status" value="1"/>
</dbReference>
<evidence type="ECO:0000259" key="2">
    <source>
        <dbReference type="Pfam" id="PF02481"/>
    </source>
</evidence>
<dbReference type="AlphaFoldDB" id="A0A1E8F2V0"/>
<evidence type="ECO:0000259" key="3">
    <source>
        <dbReference type="Pfam" id="PF17782"/>
    </source>
</evidence>
<proteinExistence type="inferred from homology"/>
<dbReference type="EMBL" id="LZFO01000001">
    <property type="protein sequence ID" value="OFI07713.1"/>
    <property type="molecule type" value="Genomic_DNA"/>
</dbReference>
<dbReference type="Pfam" id="PF17782">
    <property type="entry name" value="WHD_DprA"/>
    <property type="match status" value="1"/>
</dbReference>
<comment type="similarity">
    <text evidence="1">Belongs to the DprA/Smf family.</text>
</comment>
<evidence type="ECO:0000256" key="1">
    <source>
        <dbReference type="ARBA" id="ARBA00006525"/>
    </source>
</evidence>
<dbReference type="PANTHER" id="PTHR43022:SF1">
    <property type="entry name" value="PROTEIN SMF"/>
    <property type="match status" value="1"/>
</dbReference>
<dbReference type="Gene3D" id="3.40.50.450">
    <property type="match status" value="1"/>
</dbReference>
<dbReference type="Pfam" id="PF02481">
    <property type="entry name" value="DNA_processg_A"/>
    <property type="match status" value="1"/>
</dbReference>
<dbReference type="STRING" id="1121290.CLAOCE_00610"/>
<accession>A0A1E8F2V0</accession>
<keyword evidence="5" id="KW-1185">Reference proteome</keyword>
<reference evidence="4 5" key="1">
    <citation type="submission" date="2016-06" db="EMBL/GenBank/DDBJ databases">
        <title>Genome sequence of Clostridium acetireducens DSM 10703.</title>
        <authorList>
            <person name="Poehlein A."/>
            <person name="Fluechter S."/>
            <person name="Duerre P."/>
            <person name="Daniel R."/>
        </authorList>
    </citation>
    <scope>NUCLEOTIDE SEQUENCE [LARGE SCALE GENOMIC DNA]</scope>
    <source>
        <strain evidence="4 5">DSM 10703</strain>
    </source>
</reference>
<dbReference type="RefSeq" id="WP_070109045.1">
    <property type="nucleotide sequence ID" value="NZ_LZFO01000001.1"/>
</dbReference>
<dbReference type="PATRIC" id="fig|1121290.3.peg.61"/>
<dbReference type="OrthoDB" id="9785707at2"/>
<organism evidence="4 5">
    <name type="scientific">Clostridium acetireducens DSM 10703</name>
    <dbReference type="NCBI Taxonomy" id="1121290"/>
    <lineage>
        <taxon>Bacteria</taxon>
        <taxon>Bacillati</taxon>
        <taxon>Bacillota</taxon>
        <taxon>Clostridia</taxon>
        <taxon>Eubacteriales</taxon>
        <taxon>Clostridiaceae</taxon>
        <taxon>Clostridium</taxon>
    </lineage>
</organism>
<dbReference type="InterPro" id="IPR003488">
    <property type="entry name" value="DprA"/>
</dbReference>
<dbReference type="InterPro" id="IPR057666">
    <property type="entry name" value="DrpA_SLOG"/>
</dbReference>
<name>A0A1E8F2V0_9CLOT</name>
<gene>
    <name evidence="4" type="ORF">CLOACE_00610</name>
</gene>
<dbReference type="GO" id="GO:0009294">
    <property type="term" value="P:DNA-mediated transformation"/>
    <property type="evidence" value="ECO:0007669"/>
    <property type="project" value="InterPro"/>
</dbReference>
<evidence type="ECO:0000313" key="5">
    <source>
        <dbReference type="Proteomes" id="UP000175744"/>
    </source>
</evidence>
<sequence length="360" mass="41284">MNKYDIWFSLLKLPNKEKLYLLKYFNSTENIWYDIINRDKDSIIDGKIKLYLKNSWEKEKIDNMYQYCMDNNIKLVKLNDKNYPEKLKHYDSSPSILFYKGDITKINKNKNVAIVGARRCSIYGKNICSIISEELSKNNINIISGLAKGIDCISHKVCLSKEGYTCAILGSGIDIIYPKENKYLYNEICEKGCVISEFPLGTKPLKRNFPMRNRIISGISDIVIVVEAGEKSGSLITADFALDQGKDVMSVPGSLFSSKSKGTNKLIKEGAYPVTSIKDIFELLNYEYTDKSINKDNIEINSLEKKIYSLIDYSPIHIDDIITQSKVDIKQLYELLFELQFKNLVTCISGNYYVRIKKTI</sequence>
<feature type="domain" description="DprA winged helix" evidence="3">
    <location>
        <begin position="302"/>
        <end position="351"/>
    </location>
</feature>
<dbReference type="Gene3D" id="1.10.10.10">
    <property type="entry name" value="Winged helix-like DNA-binding domain superfamily/Winged helix DNA-binding domain"/>
    <property type="match status" value="1"/>
</dbReference>
<dbReference type="SUPFAM" id="SSF102405">
    <property type="entry name" value="MCP/YpsA-like"/>
    <property type="match status" value="1"/>
</dbReference>
<protein>
    <submittedName>
        <fullName evidence="4">Uncharacterized protein</fullName>
    </submittedName>
</protein>
<feature type="domain" description="Smf/DprA SLOG" evidence="2">
    <location>
        <begin position="75"/>
        <end position="284"/>
    </location>
</feature>
<dbReference type="InterPro" id="IPR041614">
    <property type="entry name" value="DprA_WH"/>
</dbReference>
<comment type="caution">
    <text evidence="4">The sequence shown here is derived from an EMBL/GenBank/DDBJ whole genome shotgun (WGS) entry which is preliminary data.</text>
</comment>
<dbReference type="InterPro" id="IPR036388">
    <property type="entry name" value="WH-like_DNA-bd_sf"/>
</dbReference>